<accession>A0A8J3ER08</accession>
<evidence type="ECO:0000313" key="3">
    <source>
        <dbReference type="EMBL" id="NHK28096.1"/>
    </source>
</evidence>
<comment type="caution">
    <text evidence="2">The sequence shown here is derived from an EMBL/GenBank/DDBJ whole genome shotgun (WGS) entry which is preliminary data.</text>
</comment>
<keyword evidence="1" id="KW-0732">Signal</keyword>
<dbReference type="Proteomes" id="UP000621856">
    <property type="component" value="Unassembled WGS sequence"/>
</dbReference>
<sequence length="101" mass="10672">MTKILFASAAAMALGLFGAATAHDHGELSEGAKQFKEGCKQYQAEYGGNTDCGCLAKKVDSDEEFAAEMMTVMGPEDVVRLSEASLGKIAACEMKEEAAEE</sequence>
<name>A0A8J3ER08_9PROT</name>
<protein>
    <submittedName>
        <fullName evidence="2">Uncharacterized protein</fullName>
    </submittedName>
</protein>
<reference evidence="3 5" key="2">
    <citation type="submission" date="2020-02" db="EMBL/GenBank/DDBJ databases">
        <title>Genome sequence of Parvularcula flava strain NH6-79.</title>
        <authorList>
            <person name="Abdul Karim M.H."/>
            <person name="Lam M.Q."/>
            <person name="Chen S.J."/>
            <person name="Yahya A."/>
            <person name="Shahir S."/>
            <person name="Shamsir M.S."/>
            <person name="Chong C.S."/>
        </authorList>
    </citation>
    <scope>NUCLEOTIDE SEQUENCE [LARGE SCALE GENOMIC DNA]</scope>
    <source>
        <strain evidence="3 5">NH6-79</strain>
    </source>
</reference>
<dbReference type="RefSeq" id="WP_155139813.1">
    <property type="nucleotide sequence ID" value="NZ_BMGZ01000002.1"/>
</dbReference>
<organism evidence="2 4">
    <name type="scientific">Aquisalinus luteolus</name>
    <dbReference type="NCBI Taxonomy" id="1566827"/>
    <lineage>
        <taxon>Bacteria</taxon>
        <taxon>Pseudomonadati</taxon>
        <taxon>Pseudomonadota</taxon>
        <taxon>Alphaproteobacteria</taxon>
        <taxon>Parvularculales</taxon>
        <taxon>Parvularculaceae</taxon>
        <taxon>Aquisalinus</taxon>
    </lineage>
</organism>
<feature type="chain" id="PRO_5035185543" evidence="1">
    <location>
        <begin position="23"/>
        <end position="101"/>
    </location>
</feature>
<evidence type="ECO:0000256" key="1">
    <source>
        <dbReference type="SAM" id="SignalP"/>
    </source>
</evidence>
<dbReference type="Proteomes" id="UP000818603">
    <property type="component" value="Unassembled WGS sequence"/>
</dbReference>
<dbReference type="EMBL" id="VCJR02000002">
    <property type="protein sequence ID" value="NHK28096.1"/>
    <property type="molecule type" value="Genomic_DNA"/>
</dbReference>
<gene>
    <name evidence="3" type="ORF">FF098_009295</name>
    <name evidence="2" type="ORF">GCM10011355_18700</name>
</gene>
<reference evidence="2" key="1">
    <citation type="journal article" date="2014" name="Int. J. Syst. Evol. Microbiol.">
        <title>Complete genome sequence of Corynebacterium casei LMG S-19264T (=DSM 44701T), isolated from a smear-ripened cheese.</title>
        <authorList>
            <consortium name="US DOE Joint Genome Institute (JGI-PGF)"/>
            <person name="Walter F."/>
            <person name="Albersmeier A."/>
            <person name="Kalinowski J."/>
            <person name="Ruckert C."/>
        </authorList>
    </citation>
    <scope>NUCLEOTIDE SEQUENCE</scope>
    <source>
        <strain evidence="2">CGMCC 1.14984</strain>
    </source>
</reference>
<proteinExistence type="predicted"/>
<keyword evidence="5" id="KW-1185">Reference proteome</keyword>
<dbReference type="EMBL" id="BMGZ01000002">
    <property type="protein sequence ID" value="GGH97445.1"/>
    <property type="molecule type" value="Genomic_DNA"/>
</dbReference>
<feature type="signal peptide" evidence="1">
    <location>
        <begin position="1"/>
        <end position="22"/>
    </location>
</feature>
<evidence type="ECO:0000313" key="5">
    <source>
        <dbReference type="Proteomes" id="UP000818603"/>
    </source>
</evidence>
<evidence type="ECO:0000313" key="4">
    <source>
        <dbReference type="Proteomes" id="UP000621856"/>
    </source>
</evidence>
<evidence type="ECO:0000313" key="2">
    <source>
        <dbReference type="EMBL" id="GGH97445.1"/>
    </source>
</evidence>
<reference evidence="2" key="3">
    <citation type="submission" date="2020-09" db="EMBL/GenBank/DDBJ databases">
        <authorList>
            <person name="Sun Q."/>
            <person name="Zhou Y."/>
        </authorList>
    </citation>
    <scope>NUCLEOTIDE SEQUENCE</scope>
    <source>
        <strain evidence="2">CGMCC 1.14984</strain>
    </source>
</reference>
<dbReference type="AlphaFoldDB" id="A0A8J3ER08"/>